<dbReference type="SFLD" id="SFLDS00029">
    <property type="entry name" value="Radical_SAM"/>
    <property type="match status" value="1"/>
</dbReference>
<dbReference type="GO" id="GO:0051536">
    <property type="term" value="F:iron-sulfur cluster binding"/>
    <property type="evidence" value="ECO:0007669"/>
    <property type="project" value="UniProtKB-KW"/>
</dbReference>
<dbReference type="KEGG" id="pvi:Cvib_1066"/>
<accession>A4SF21</accession>
<dbReference type="SUPFAM" id="SSF102114">
    <property type="entry name" value="Radical SAM enzymes"/>
    <property type="match status" value="1"/>
</dbReference>
<dbReference type="Pfam" id="PF13186">
    <property type="entry name" value="SPASM"/>
    <property type="match status" value="1"/>
</dbReference>
<dbReference type="GO" id="GO:0046872">
    <property type="term" value="F:metal ion binding"/>
    <property type="evidence" value="ECO:0007669"/>
    <property type="project" value="UniProtKB-KW"/>
</dbReference>
<evidence type="ECO:0000256" key="4">
    <source>
        <dbReference type="ARBA" id="ARBA00023004"/>
    </source>
</evidence>
<dbReference type="CDD" id="cd21109">
    <property type="entry name" value="SPASM"/>
    <property type="match status" value="1"/>
</dbReference>
<dbReference type="InterPro" id="IPR058240">
    <property type="entry name" value="rSAM_sf"/>
</dbReference>
<dbReference type="Pfam" id="PF04055">
    <property type="entry name" value="Radical_SAM"/>
    <property type="match status" value="1"/>
</dbReference>
<dbReference type="Gene3D" id="3.20.20.70">
    <property type="entry name" value="Aldolase class I"/>
    <property type="match status" value="1"/>
</dbReference>
<evidence type="ECO:0000259" key="6">
    <source>
        <dbReference type="Pfam" id="PF04055"/>
    </source>
</evidence>
<dbReference type="eggNOG" id="COG0535">
    <property type="taxonomic scope" value="Bacteria"/>
</dbReference>
<keyword evidence="5" id="KW-0411">Iron-sulfur</keyword>
<keyword evidence="3" id="KW-0479">Metal-binding</keyword>
<evidence type="ECO:0000256" key="1">
    <source>
        <dbReference type="ARBA" id="ARBA00001966"/>
    </source>
</evidence>
<evidence type="ECO:0000259" key="7">
    <source>
        <dbReference type="Pfam" id="PF13186"/>
    </source>
</evidence>
<organism evidence="8">
    <name type="scientific">Chlorobium phaeovibrioides (strain DSM 265 / 1930)</name>
    <name type="common">Prosthecochloris vibrioformis (strain DSM 265)</name>
    <dbReference type="NCBI Taxonomy" id="290318"/>
    <lineage>
        <taxon>Bacteria</taxon>
        <taxon>Pseudomonadati</taxon>
        <taxon>Chlorobiota</taxon>
        <taxon>Chlorobiia</taxon>
        <taxon>Chlorobiales</taxon>
        <taxon>Chlorobiaceae</taxon>
        <taxon>Chlorobium/Pelodictyon group</taxon>
        <taxon>Chlorobium</taxon>
    </lineage>
</organism>
<evidence type="ECO:0000256" key="5">
    <source>
        <dbReference type="ARBA" id="ARBA00023014"/>
    </source>
</evidence>
<dbReference type="InterPro" id="IPR050377">
    <property type="entry name" value="Radical_SAM_PqqE_MftC-like"/>
</dbReference>
<dbReference type="AlphaFoldDB" id="A4SF21"/>
<proteinExistence type="predicted"/>
<comment type="cofactor">
    <cofactor evidence="1">
        <name>[4Fe-4S] cluster</name>
        <dbReference type="ChEBI" id="CHEBI:49883"/>
    </cofactor>
</comment>
<dbReference type="PANTHER" id="PTHR11228">
    <property type="entry name" value="RADICAL SAM DOMAIN PROTEIN"/>
    <property type="match status" value="1"/>
</dbReference>
<feature type="domain" description="Radical SAM core" evidence="6">
    <location>
        <begin position="31"/>
        <end position="183"/>
    </location>
</feature>
<name>A4SF21_CHLPM</name>
<gene>
    <name evidence="8" type="ordered locus">Cvib_1066</name>
</gene>
<dbReference type="CDD" id="cd01335">
    <property type="entry name" value="Radical_SAM"/>
    <property type="match status" value="1"/>
</dbReference>
<dbReference type="STRING" id="290318.Cvib_1066"/>
<sequence length="342" mass="39373">MNKYLRFAHILFSWKVQQELYSHSLPEEIFMEITNDCNFKCSYCPHADANHFKFLKHSALKPDDALLILQKLRNGGVKTKDIHLNIDGEPFINKYISEICLVAINLGWSTFNFATNGYYVTLERVRKLPAEPSQVNYVFTIDFCSDEMLFERCRGWPGSWLVVKSNLLDLLNANLPYVSIVITDISSYSISDKGELQARYSALKKLFPSSRRLSFKTRKFHDVTAYVSGQAVNEDHESDTYHTCPYPWTSLHVASNGDVISCDRDLRHQNVLGNLFLQDFAEIWNGERYMALRRAIITSDLGDMGACTYCDLPYDSNKFSFQHLLQVAIVRLGLFSQLNLFH</sequence>
<dbReference type="EMBL" id="CP000607">
    <property type="protein sequence ID" value="ABP37080.1"/>
    <property type="molecule type" value="Genomic_DNA"/>
</dbReference>
<evidence type="ECO:0000256" key="2">
    <source>
        <dbReference type="ARBA" id="ARBA00022691"/>
    </source>
</evidence>
<evidence type="ECO:0000313" key="8">
    <source>
        <dbReference type="EMBL" id="ABP37080.1"/>
    </source>
</evidence>
<dbReference type="HOGENOM" id="CLU_009273_1_2_10"/>
<feature type="domain" description="4Fe4S-binding SPASM" evidence="7">
    <location>
        <begin position="244"/>
        <end position="311"/>
    </location>
</feature>
<dbReference type="PANTHER" id="PTHR11228:SF34">
    <property type="entry name" value="TUNGSTEN-CONTAINING ALDEHYDE FERREDOXIN OXIDOREDUCTASE COFACTOR MODIFYING PROTEIN"/>
    <property type="match status" value="1"/>
</dbReference>
<keyword evidence="4" id="KW-0408">Iron</keyword>
<protein>
    <submittedName>
        <fullName evidence="8">Radical SAM domain protein</fullName>
    </submittedName>
</protein>
<dbReference type="InterPro" id="IPR013785">
    <property type="entry name" value="Aldolase_TIM"/>
</dbReference>
<reference evidence="8" key="1">
    <citation type="submission" date="2007-03" db="EMBL/GenBank/DDBJ databases">
        <title>Complete sequence of Prosthecochloris vibrioformis DSM 265.</title>
        <authorList>
            <consortium name="US DOE Joint Genome Institute"/>
            <person name="Copeland A."/>
            <person name="Lucas S."/>
            <person name="Lapidus A."/>
            <person name="Barry K."/>
            <person name="Detter J.C."/>
            <person name="Glavina del Rio T."/>
            <person name="Hammon N."/>
            <person name="Israni S."/>
            <person name="Pitluck S."/>
            <person name="Schmutz J."/>
            <person name="Larimer F."/>
            <person name="Land M."/>
            <person name="Hauser L."/>
            <person name="Mikhailova N."/>
            <person name="Li T."/>
            <person name="Overmann J."/>
            <person name="Schuster S.C."/>
            <person name="Bryant D.A."/>
            <person name="Richardson P."/>
        </authorList>
    </citation>
    <scope>NUCLEOTIDE SEQUENCE [LARGE SCALE GENOMIC DNA]</scope>
    <source>
        <strain evidence="8">DSM 265</strain>
    </source>
</reference>
<dbReference type="InterPro" id="IPR007197">
    <property type="entry name" value="rSAM"/>
</dbReference>
<dbReference type="GO" id="GO:0003824">
    <property type="term" value="F:catalytic activity"/>
    <property type="evidence" value="ECO:0007669"/>
    <property type="project" value="InterPro"/>
</dbReference>
<evidence type="ECO:0000256" key="3">
    <source>
        <dbReference type="ARBA" id="ARBA00022723"/>
    </source>
</evidence>
<dbReference type="OrthoDB" id="9805809at2"/>
<dbReference type="InterPro" id="IPR023885">
    <property type="entry name" value="4Fe4S-binding_SPASM_dom"/>
</dbReference>
<keyword evidence="2" id="KW-0949">S-adenosyl-L-methionine</keyword>